<dbReference type="Pfam" id="PF01814">
    <property type="entry name" value="Hemerythrin"/>
    <property type="match status" value="1"/>
</dbReference>
<reference evidence="2 3" key="1">
    <citation type="submission" date="2020-05" db="EMBL/GenBank/DDBJ databases">
        <authorList>
            <person name="Mo P."/>
        </authorList>
    </citation>
    <scope>NUCLEOTIDE SEQUENCE [LARGE SCALE GENOMIC DNA]</scope>
    <source>
        <strain evidence="2 3">Gen01</strain>
    </source>
</reference>
<feature type="domain" description="Hemerythrin-like" evidence="1">
    <location>
        <begin position="4"/>
        <end position="117"/>
    </location>
</feature>
<organism evidence="2 3">
    <name type="scientific">Pseudonocardia broussonetiae</name>
    <dbReference type="NCBI Taxonomy" id="2736640"/>
    <lineage>
        <taxon>Bacteria</taxon>
        <taxon>Bacillati</taxon>
        <taxon>Actinomycetota</taxon>
        <taxon>Actinomycetes</taxon>
        <taxon>Pseudonocardiales</taxon>
        <taxon>Pseudonocardiaceae</taxon>
        <taxon>Pseudonocardia</taxon>
    </lineage>
</organism>
<sequence>MPDVIRLILDDHESFRARFAELEQLRDDPTAAAAVWAPLAADLEVHASAEEQFFYPQLLKRVEDIEDETEDAVSDHDEIRQGIRRAAGHEPGSDEWWAGIQEAREANDEHLAEEESDDLAPFLEKASLEVRQEVGEKFAAYKREHAHGAGLDYSDTGAEEYMAEHT</sequence>
<dbReference type="AlphaFoldDB" id="A0A6M6JJK7"/>
<dbReference type="PANTHER" id="PTHR35585:SF1">
    <property type="entry name" value="HHE DOMAIN PROTEIN (AFU_ORTHOLOGUE AFUA_4G00730)"/>
    <property type="match status" value="1"/>
</dbReference>
<dbReference type="InterPro" id="IPR012312">
    <property type="entry name" value="Hemerythrin-like"/>
</dbReference>
<dbReference type="PANTHER" id="PTHR35585">
    <property type="entry name" value="HHE DOMAIN PROTEIN (AFU_ORTHOLOGUE AFUA_4G00730)"/>
    <property type="match status" value="1"/>
</dbReference>
<gene>
    <name evidence="2" type="ORF">HOP40_17225</name>
</gene>
<evidence type="ECO:0000313" key="2">
    <source>
        <dbReference type="EMBL" id="QJY47333.1"/>
    </source>
</evidence>
<keyword evidence="3" id="KW-1185">Reference proteome</keyword>
<proteinExistence type="predicted"/>
<dbReference type="EMBL" id="CP053564">
    <property type="protein sequence ID" value="QJY47333.1"/>
    <property type="molecule type" value="Genomic_DNA"/>
</dbReference>
<dbReference type="KEGG" id="pbro:HOP40_17225"/>
<protein>
    <submittedName>
        <fullName evidence="2">Hemerythrin domain-containing protein</fullName>
    </submittedName>
</protein>
<dbReference type="Gene3D" id="1.20.120.520">
    <property type="entry name" value="nmb1532 protein domain like"/>
    <property type="match status" value="1"/>
</dbReference>
<evidence type="ECO:0000259" key="1">
    <source>
        <dbReference type="Pfam" id="PF01814"/>
    </source>
</evidence>
<accession>A0A6M6JJK7</accession>
<dbReference type="Proteomes" id="UP000505377">
    <property type="component" value="Chromosome"/>
</dbReference>
<evidence type="ECO:0000313" key="3">
    <source>
        <dbReference type="Proteomes" id="UP000505377"/>
    </source>
</evidence>
<name>A0A6M6JJK7_9PSEU</name>
<dbReference type="RefSeq" id="WP_172159828.1">
    <property type="nucleotide sequence ID" value="NZ_CP053564.1"/>
</dbReference>